<reference evidence="3" key="1">
    <citation type="submission" date="2019-03" db="EMBL/GenBank/DDBJ databases">
        <title>Single cell metagenomics reveals metabolic interactions within the superorganism composed of flagellate Streblomastix strix and complex community of Bacteroidetes bacteria on its surface.</title>
        <authorList>
            <person name="Treitli S.C."/>
            <person name="Kolisko M."/>
            <person name="Husnik F."/>
            <person name="Keeling P."/>
            <person name="Hampl V."/>
        </authorList>
    </citation>
    <scope>NUCLEOTIDE SEQUENCE</scope>
    <source>
        <strain evidence="3">STM</strain>
    </source>
</reference>
<dbReference type="EMBL" id="SNRY01001719">
    <property type="protein sequence ID" value="KAA6329002.1"/>
    <property type="molecule type" value="Genomic_DNA"/>
</dbReference>
<dbReference type="CDD" id="cd00267">
    <property type="entry name" value="ABC_ATPase"/>
    <property type="match status" value="1"/>
</dbReference>
<evidence type="ECO:0000259" key="2">
    <source>
        <dbReference type="Pfam" id="PF13175"/>
    </source>
</evidence>
<comment type="caution">
    <text evidence="3">The sequence shown here is derived from an EMBL/GenBank/DDBJ whole genome shotgun (WGS) entry which is preliminary data.</text>
</comment>
<dbReference type="InterPro" id="IPR051396">
    <property type="entry name" value="Bact_Antivir_Def_Nuclease"/>
</dbReference>
<accession>A0A5J4R5L0</accession>
<dbReference type="Gene3D" id="3.40.50.300">
    <property type="entry name" value="P-loop containing nucleotide triphosphate hydrolases"/>
    <property type="match status" value="1"/>
</dbReference>
<proteinExistence type="predicted"/>
<evidence type="ECO:0008006" key="4">
    <source>
        <dbReference type="Google" id="ProtNLM"/>
    </source>
</evidence>
<protein>
    <recommendedName>
        <fullName evidence="4">DNA replication and repair protein RecF</fullName>
    </recommendedName>
</protein>
<name>A0A5J4R5L0_9ZZZZ</name>
<dbReference type="PIRSF" id="PIRSF034888">
    <property type="entry name" value="P-loop_UCP034888"/>
    <property type="match status" value="1"/>
</dbReference>
<evidence type="ECO:0000259" key="1">
    <source>
        <dbReference type="Pfam" id="PF12476"/>
    </source>
</evidence>
<dbReference type="InterPro" id="IPR022532">
    <property type="entry name" value="DUF3696"/>
</dbReference>
<gene>
    <name evidence="3" type="ORF">EZS27_022152</name>
</gene>
<evidence type="ECO:0000313" key="3">
    <source>
        <dbReference type="EMBL" id="KAA6329002.1"/>
    </source>
</evidence>
<dbReference type="InterPro" id="IPR014592">
    <property type="entry name" value="P-loop_UCP034888"/>
</dbReference>
<sequence>MIENIRFSNFKCLDSNSFCLKKINILTGYNGRGKSSLLQSILMLSQSIRKDKGSIDKLHLTGEFVYLGDFDEILSNNKNESIGFYFELDDPQCRKVELSYTLSEEDFKIGVISGCNINGEDYFDTVGKNDGNLANVTKKEFTKPIPQGLLNQFRYIHFISANRLGPVKYVEKREVPEFHHVGTDGYFTINTLATYKEKISQRMNINPEDKEEYTLQESTSKWMDHIMTGGNISVQGNSPKNKNTVLSLDFGILDEKRTFQSYNVGFGYSYILPIVVSALIAKKDSILIVENPEAHLHPMAQSGITELLSRLAEKGVQIFIETHSEHILNGFRLSALRDIPQITNEDLSVFFFNNDFTISPLRIQNNGRIPNWPIGFFDQQERDLAEIIRLGSTK</sequence>
<dbReference type="InterPro" id="IPR027417">
    <property type="entry name" value="P-loop_NTPase"/>
</dbReference>
<dbReference type="Pfam" id="PF12476">
    <property type="entry name" value="DUF3696"/>
    <property type="match status" value="1"/>
</dbReference>
<organism evidence="3">
    <name type="scientific">termite gut metagenome</name>
    <dbReference type="NCBI Taxonomy" id="433724"/>
    <lineage>
        <taxon>unclassified sequences</taxon>
        <taxon>metagenomes</taxon>
        <taxon>organismal metagenomes</taxon>
    </lineage>
</organism>
<dbReference type="PANTHER" id="PTHR43581">
    <property type="entry name" value="ATP/GTP PHOSPHATASE"/>
    <property type="match status" value="1"/>
</dbReference>
<feature type="domain" description="Endonuclease GajA/Old nuclease/RecF-like AAA" evidence="2">
    <location>
        <begin position="212"/>
        <end position="327"/>
    </location>
</feature>
<dbReference type="AlphaFoldDB" id="A0A5J4R5L0"/>
<dbReference type="PANTHER" id="PTHR43581:SF2">
    <property type="entry name" value="EXCINUCLEASE ATPASE SUBUNIT"/>
    <property type="match status" value="1"/>
</dbReference>
<feature type="domain" description="DUF3696" evidence="1">
    <location>
        <begin position="342"/>
        <end position="386"/>
    </location>
</feature>
<dbReference type="Pfam" id="PF13175">
    <property type="entry name" value="AAA_15"/>
    <property type="match status" value="1"/>
</dbReference>
<dbReference type="SUPFAM" id="SSF52540">
    <property type="entry name" value="P-loop containing nucleoside triphosphate hydrolases"/>
    <property type="match status" value="1"/>
</dbReference>
<dbReference type="InterPro" id="IPR041685">
    <property type="entry name" value="AAA_GajA/Old/RecF-like"/>
</dbReference>